<keyword evidence="5 10" id="KW-0819">tRNA processing</keyword>
<evidence type="ECO:0000256" key="12">
    <source>
        <dbReference type="RuleBase" id="RU003784"/>
    </source>
</evidence>
<feature type="compositionally biased region" description="Polar residues" evidence="14">
    <location>
        <begin position="43"/>
        <end position="55"/>
    </location>
</feature>
<dbReference type="FunFam" id="1.10.20.140:FF:000001">
    <property type="entry name" value="tRNA dimethylallyltransferase"/>
    <property type="match status" value="1"/>
</dbReference>
<dbReference type="STRING" id="52.CMC5_004420"/>
<organism evidence="15 16">
    <name type="scientific">Chondromyces crocatus</name>
    <dbReference type="NCBI Taxonomy" id="52"/>
    <lineage>
        <taxon>Bacteria</taxon>
        <taxon>Pseudomonadati</taxon>
        <taxon>Myxococcota</taxon>
        <taxon>Polyangia</taxon>
        <taxon>Polyangiales</taxon>
        <taxon>Polyangiaceae</taxon>
        <taxon>Chondromyces</taxon>
    </lineage>
</organism>
<feature type="site" description="Interaction with substrate tRNA" evidence="10">
    <location>
        <position position="169"/>
    </location>
</feature>
<dbReference type="PATRIC" id="fig|52.7.peg.471"/>
<evidence type="ECO:0000256" key="3">
    <source>
        <dbReference type="ARBA" id="ARBA00005842"/>
    </source>
</evidence>
<evidence type="ECO:0000256" key="9">
    <source>
        <dbReference type="ARBA" id="ARBA00049563"/>
    </source>
</evidence>
<evidence type="ECO:0000256" key="5">
    <source>
        <dbReference type="ARBA" id="ARBA00022694"/>
    </source>
</evidence>
<proteinExistence type="inferred from homology"/>
<feature type="site" description="Interaction with substrate tRNA" evidence="10">
    <location>
        <position position="191"/>
    </location>
</feature>
<name>A0A0K1E6X2_CHOCO</name>
<dbReference type="Gene3D" id="3.40.50.300">
    <property type="entry name" value="P-loop containing nucleotide triphosphate hydrolases"/>
    <property type="match status" value="1"/>
</dbReference>
<dbReference type="GO" id="GO:0006400">
    <property type="term" value="P:tRNA modification"/>
    <property type="evidence" value="ECO:0007669"/>
    <property type="project" value="TreeGrafter"/>
</dbReference>
<reference evidence="15 16" key="1">
    <citation type="submission" date="2015-07" db="EMBL/GenBank/DDBJ databases">
        <title>Genome analysis of myxobacterium Chondromyces crocatus Cm c5 reveals a high potential for natural compound synthesis and the genetic basis for the loss of fruiting body formation.</title>
        <authorList>
            <person name="Zaburannyi N."/>
            <person name="Bunk B."/>
            <person name="Maier J."/>
            <person name="Overmann J."/>
            <person name="Mueller R."/>
        </authorList>
    </citation>
    <scope>NUCLEOTIDE SEQUENCE [LARGE SCALE GENOMIC DNA]</scope>
    <source>
        <strain evidence="15 16">Cm c5</strain>
    </source>
</reference>
<keyword evidence="7 10" id="KW-0067">ATP-binding</keyword>
<dbReference type="InterPro" id="IPR027417">
    <property type="entry name" value="P-loop_NTPase"/>
</dbReference>
<evidence type="ECO:0000256" key="1">
    <source>
        <dbReference type="ARBA" id="ARBA00001946"/>
    </source>
</evidence>
<dbReference type="AlphaFoldDB" id="A0A0K1E6X2"/>
<evidence type="ECO:0000256" key="2">
    <source>
        <dbReference type="ARBA" id="ARBA00003213"/>
    </source>
</evidence>
<keyword evidence="8 10" id="KW-0460">Magnesium</keyword>
<dbReference type="GO" id="GO:0052381">
    <property type="term" value="F:tRNA dimethylallyltransferase activity"/>
    <property type="evidence" value="ECO:0007669"/>
    <property type="project" value="UniProtKB-UniRule"/>
</dbReference>
<dbReference type="KEGG" id="ccro:CMC5_004420"/>
<dbReference type="InterPro" id="IPR039657">
    <property type="entry name" value="Dimethylallyltransferase"/>
</dbReference>
<dbReference type="RefSeq" id="WP_245678244.1">
    <property type="nucleotide sequence ID" value="NZ_CP012159.1"/>
</dbReference>
<comment type="function">
    <text evidence="2 10 12">Catalyzes the transfer of a dimethylallyl group onto the adenine at position 37 in tRNAs that read codons beginning with uridine, leading to the formation of N6-(dimethylallyl)adenosine (i(6)A).</text>
</comment>
<dbReference type="GO" id="GO:0005524">
    <property type="term" value="F:ATP binding"/>
    <property type="evidence" value="ECO:0007669"/>
    <property type="project" value="UniProtKB-UniRule"/>
</dbReference>
<dbReference type="Proteomes" id="UP000067626">
    <property type="component" value="Chromosome"/>
</dbReference>
<dbReference type="PANTHER" id="PTHR11088:SF60">
    <property type="entry name" value="TRNA DIMETHYLALLYLTRANSFERASE"/>
    <property type="match status" value="1"/>
</dbReference>
<keyword evidence="6 10" id="KW-0547">Nucleotide-binding</keyword>
<dbReference type="Gene3D" id="1.10.20.140">
    <property type="match status" value="1"/>
</dbReference>
<feature type="region of interest" description="Interaction with substrate tRNA" evidence="10">
    <location>
        <begin position="103"/>
        <end position="106"/>
    </location>
</feature>
<dbReference type="SUPFAM" id="SSF52540">
    <property type="entry name" value="P-loop containing nucleoside triphosphate hydrolases"/>
    <property type="match status" value="1"/>
</dbReference>
<dbReference type="Pfam" id="PF01715">
    <property type="entry name" value="IPPT"/>
    <property type="match status" value="1"/>
</dbReference>
<evidence type="ECO:0000256" key="11">
    <source>
        <dbReference type="RuleBase" id="RU003783"/>
    </source>
</evidence>
<evidence type="ECO:0000256" key="4">
    <source>
        <dbReference type="ARBA" id="ARBA00022679"/>
    </source>
</evidence>
<evidence type="ECO:0000256" key="6">
    <source>
        <dbReference type="ARBA" id="ARBA00022741"/>
    </source>
</evidence>
<accession>A0A0K1E6X2</accession>
<comment type="cofactor">
    <cofactor evidence="1 10">
        <name>Mg(2+)</name>
        <dbReference type="ChEBI" id="CHEBI:18420"/>
    </cofactor>
</comment>
<evidence type="ECO:0000256" key="13">
    <source>
        <dbReference type="RuleBase" id="RU003785"/>
    </source>
</evidence>
<protein>
    <recommendedName>
        <fullName evidence="10">tRNA dimethylallyltransferase</fullName>
        <ecNumber evidence="10">2.5.1.75</ecNumber>
    </recommendedName>
    <alternativeName>
        <fullName evidence="10">Dimethylallyl diphosphate:tRNA dimethylallyltransferase</fullName>
        <shortName evidence="10">DMAPP:tRNA dimethylallyltransferase</shortName>
        <shortName evidence="10">DMATase</shortName>
    </alternativeName>
    <alternativeName>
        <fullName evidence="10">Isopentenyl-diphosphate:tRNA isopentenyltransferase</fullName>
        <shortName evidence="10">IPP transferase</shortName>
        <shortName evidence="10">IPPT</shortName>
        <shortName evidence="10">IPTase</shortName>
    </alternativeName>
</protein>
<feature type="binding site" evidence="10">
    <location>
        <begin position="78"/>
        <end position="85"/>
    </location>
    <ligand>
        <name>ATP</name>
        <dbReference type="ChEBI" id="CHEBI:30616"/>
    </ligand>
</feature>
<dbReference type="HAMAP" id="MF_00185">
    <property type="entry name" value="IPP_trans"/>
    <property type="match status" value="1"/>
</dbReference>
<dbReference type="NCBIfam" id="TIGR00174">
    <property type="entry name" value="miaA"/>
    <property type="match status" value="1"/>
</dbReference>
<keyword evidence="4 10" id="KW-0808">Transferase</keyword>
<dbReference type="EC" id="2.5.1.75" evidence="10"/>
<comment type="catalytic activity">
    <reaction evidence="9 10 11">
        <text>adenosine(37) in tRNA + dimethylallyl diphosphate = N(6)-dimethylallyladenosine(37) in tRNA + diphosphate</text>
        <dbReference type="Rhea" id="RHEA:26482"/>
        <dbReference type="Rhea" id="RHEA-COMP:10162"/>
        <dbReference type="Rhea" id="RHEA-COMP:10375"/>
        <dbReference type="ChEBI" id="CHEBI:33019"/>
        <dbReference type="ChEBI" id="CHEBI:57623"/>
        <dbReference type="ChEBI" id="CHEBI:74411"/>
        <dbReference type="ChEBI" id="CHEBI:74415"/>
        <dbReference type="EC" id="2.5.1.75"/>
    </reaction>
</comment>
<dbReference type="InterPro" id="IPR018022">
    <property type="entry name" value="IPT"/>
</dbReference>
<comment type="similarity">
    <text evidence="3 10 13">Belongs to the IPP transferase family.</text>
</comment>
<dbReference type="EMBL" id="CP012159">
    <property type="protein sequence ID" value="AKT36328.1"/>
    <property type="molecule type" value="Genomic_DNA"/>
</dbReference>
<gene>
    <name evidence="10" type="primary">miaA</name>
    <name evidence="15" type="ORF">CMC5_004420</name>
</gene>
<sequence length="355" mass="38676">MSEAQRVAPTPLDTASHARAESTPGTSMATEPQAPMDAEPQGPNDTDPQAPNDTEPQAPIDWTALAPPTEEELIVVVGPTASGKTELAVRLAERFGGEVISADSVQIYRAFDVGSGKPSAEERARAPHHLIDVLDPLDPADAQRFASLASEALADIRKRGRVPIVCGGTFLWVKALVWGLSPAPPADPEIRARHQALAAHAGRQALHAQLAQVDAESAARLAPNDLVRVSRALEIYELTGRPQSVWHAAHGFQERRHVARLVGVHREREELDRRIAARVRGFLNDGWIEEVRVLVARGYGGARAMGSVGYKQVREHVDGQLPAEALEEAAVRATRVFVRRQRTWLRDLGVTYLRS</sequence>
<evidence type="ECO:0000313" key="16">
    <source>
        <dbReference type="Proteomes" id="UP000067626"/>
    </source>
</evidence>
<dbReference type="PANTHER" id="PTHR11088">
    <property type="entry name" value="TRNA DIMETHYLALLYLTRANSFERASE"/>
    <property type="match status" value="1"/>
</dbReference>
<comment type="caution">
    <text evidence="10">Lacks conserved residue(s) required for the propagation of feature annotation.</text>
</comment>
<evidence type="ECO:0000313" key="15">
    <source>
        <dbReference type="EMBL" id="AKT36328.1"/>
    </source>
</evidence>
<feature type="binding site" evidence="10">
    <location>
        <begin position="80"/>
        <end position="85"/>
    </location>
    <ligand>
        <name>substrate</name>
    </ligand>
</feature>
<evidence type="ECO:0000256" key="10">
    <source>
        <dbReference type="HAMAP-Rule" id="MF_00185"/>
    </source>
</evidence>
<feature type="region of interest" description="Disordered" evidence="14">
    <location>
        <begin position="1"/>
        <end position="60"/>
    </location>
</feature>
<comment type="subunit">
    <text evidence="10">Monomer.</text>
</comment>
<evidence type="ECO:0000256" key="8">
    <source>
        <dbReference type="ARBA" id="ARBA00022842"/>
    </source>
</evidence>
<evidence type="ECO:0000256" key="7">
    <source>
        <dbReference type="ARBA" id="ARBA00022840"/>
    </source>
</evidence>
<keyword evidence="16" id="KW-1185">Reference proteome</keyword>
<evidence type="ECO:0000256" key="14">
    <source>
        <dbReference type="SAM" id="MobiDB-lite"/>
    </source>
</evidence>